<reference evidence="1 2" key="1">
    <citation type="journal article" date="2018" name="Nat. Ecol. Evol.">
        <title>Shark genomes provide insights into elasmobranch evolution and the origin of vertebrates.</title>
        <authorList>
            <person name="Hara Y"/>
            <person name="Yamaguchi K"/>
            <person name="Onimaru K"/>
            <person name="Kadota M"/>
            <person name="Koyanagi M"/>
            <person name="Keeley SD"/>
            <person name="Tatsumi K"/>
            <person name="Tanaka K"/>
            <person name="Motone F"/>
            <person name="Kageyama Y"/>
            <person name="Nozu R"/>
            <person name="Adachi N"/>
            <person name="Nishimura O"/>
            <person name="Nakagawa R"/>
            <person name="Tanegashima C"/>
            <person name="Kiyatake I"/>
            <person name="Matsumoto R"/>
            <person name="Murakumo K"/>
            <person name="Nishida K"/>
            <person name="Terakita A"/>
            <person name="Kuratani S"/>
            <person name="Sato K"/>
            <person name="Hyodo S Kuraku.S."/>
        </authorList>
    </citation>
    <scope>NUCLEOTIDE SEQUENCE [LARGE SCALE GENOMIC DNA]</scope>
</reference>
<gene>
    <name evidence="1" type="ORF">chiPu_0016990</name>
</gene>
<sequence>MDSLAYLSGFYDPTRASHTPADSGIEEKLLQSSNCECSLFANRFRCYPSRQGTVCPLAGGRGITRGRGKKAKLAKEEEKDSLCNIMNRKVLPERVFGQIGK</sequence>
<dbReference type="Proteomes" id="UP000287033">
    <property type="component" value="Unassembled WGS sequence"/>
</dbReference>
<evidence type="ECO:0000313" key="2">
    <source>
        <dbReference type="Proteomes" id="UP000287033"/>
    </source>
</evidence>
<organism evidence="1 2">
    <name type="scientific">Chiloscyllium punctatum</name>
    <name type="common">Brownbanded bambooshark</name>
    <name type="synonym">Hemiscyllium punctatum</name>
    <dbReference type="NCBI Taxonomy" id="137246"/>
    <lineage>
        <taxon>Eukaryota</taxon>
        <taxon>Metazoa</taxon>
        <taxon>Chordata</taxon>
        <taxon>Craniata</taxon>
        <taxon>Vertebrata</taxon>
        <taxon>Chondrichthyes</taxon>
        <taxon>Elasmobranchii</taxon>
        <taxon>Galeomorphii</taxon>
        <taxon>Galeoidea</taxon>
        <taxon>Orectolobiformes</taxon>
        <taxon>Hemiscylliidae</taxon>
        <taxon>Chiloscyllium</taxon>
    </lineage>
</organism>
<proteinExistence type="predicted"/>
<name>A0A401T733_CHIPU</name>
<dbReference type="AlphaFoldDB" id="A0A401T733"/>
<accession>A0A401T733</accession>
<protein>
    <submittedName>
        <fullName evidence="1">Uncharacterized protein</fullName>
    </submittedName>
</protein>
<dbReference type="EMBL" id="BEZZ01001191">
    <property type="protein sequence ID" value="GCC38476.1"/>
    <property type="molecule type" value="Genomic_DNA"/>
</dbReference>
<keyword evidence="2" id="KW-1185">Reference proteome</keyword>
<comment type="caution">
    <text evidence="1">The sequence shown here is derived from an EMBL/GenBank/DDBJ whole genome shotgun (WGS) entry which is preliminary data.</text>
</comment>
<evidence type="ECO:0000313" key="1">
    <source>
        <dbReference type="EMBL" id="GCC38476.1"/>
    </source>
</evidence>